<evidence type="ECO:0000256" key="5">
    <source>
        <dbReference type="ARBA" id="ARBA00022729"/>
    </source>
</evidence>
<feature type="domain" description="4Fe-4S Mo/W bis-MGD-type" evidence="10">
    <location>
        <begin position="40"/>
        <end position="96"/>
    </location>
</feature>
<keyword evidence="6" id="KW-0560">Oxidoreductase</keyword>
<dbReference type="Proteomes" id="UP000621436">
    <property type="component" value="Unassembled WGS sequence"/>
</dbReference>
<accession>A0A931AX91</accession>
<keyword evidence="8" id="KW-0411">Iron-sulfur</keyword>
<dbReference type="RefSeq" id="WP_270455285.1">
    <property type="nucleotide sequence ID" value="NZ_JADPIE010000010.1"/>
</dbReference>
<keyword evidence="2" id="KW-0004">4Fe-4S</keyword>
<feature type="region of interest" description="Disordered" evidence="9">
    <location>
        <begin position="365"/>
        <end position="390"/>
    </location>
</feature>
<dbReference type="GO" id="GO:0046872">
    <property type="term" value="F:metal ion binding"/>
    <property type="evidence" value="ECO:0007669"/>
    <property type="project" value="UniProtKB-KW"/>
</dbReference>
<dbReference type="Pfam" id="PF00384">
    <property type="entry name" value="Molybdopterin"/>
    <property type="match status" value="1"/>
</dbReference>
<dbReference type="InterPro" id="IPR009010">
    <property type="entry name" value="Asp_de-COase-like_dom_sf"/>
</dbReference>
<dbReference type="GO" id="GO:0043546">
    <property type="term" value="F:molybdopterin cofactor binding"/>
    <property type="evidence" value="ECO:0007669"/>
    <property type="project" value="InterPro"/>
</dbReference>
<name>A0A931AX91_9FIRM</name>
<dbReference type="InterPro" id="IPR050612">
    <property type="entry name" value="Prok_Mopterin_Oxidored"/>
</dbReference>
<comment type="caution">
    <text evidence="11">The sequence shown here is derived from an EMBL/GenBank/DDBJ whole genome shotgun (WGS) entry which is preliminary data.</text>
</comment>
<dbReference type="Pfam" id="PF04879">
    <property type="entry name" value="Molybdop_Fe4S4"/>
    <property type="match status" value="1"/>
</dbReference>
<keyword evidence="3" id="KW-0500">Molybdenum</keyword>
<dbReference type="Gene3D" id="2.40.40.20">
    <property type="match status" value="1"/>
</dbReference>
<dbReference type="InterPro" id="IPR006311">
    <property type="entry name" value="TAT_signal"/>
</dbReference>
<sequence length="727" mass="80725">MGLTRRKFLKTAGLTAGAVGIGLSGFDFKAWAEVQEDSEVVKRPSLCNVCASHCGMWIHVKNDRIWKVTGHEENGRSQGRLCPRAHGGIDWVYDPYRLKQPIKIEDDGSVRPIGWNQALDEIAERLTEILEEEGPEKVFYAHNPRRTGVFYGNRFMHALNVSTIMTHNAACNTARGRGFGATMGGVPSADIGNSKYVVMIGRNYGAGIRTSQLKAVNKAVKGDTTLVCVDPRQNETSIIADKWVPIKPGTDLAMVLAMCKVIIDDDSYNHEFIEEHTIGFDQFADSLDEYTPEWAEELTDVPADTIREMARGLADAAPAAIVHPTWKGAFGCNYENSTETARAVAYLNALLGNINQDGGLKFYNGPSTGSLDPDRYPAPSAPDTKRADGAGVEDEYPLATGHGLPHVLAERIKEGRVKAGFVRHHNPVRNFPDYDHMEEGFGALDLLVVFETQRSETAMVADYVLPEPSFAEREEIIESRGGSRGYLAMRTQAIPKMYSKTRSFDEIIRELAVRMGVGEYFKFTMDEANAAILEPFDISLIEFKEKGSMMVDVPQPEPWPELGTPSGKFEFYSETFEKHGAPPVAGWLPPATGLEFGDNEFRLVHGKEAYHSHTATANTPQLLQITKDYDTNRLWINASVAEEMGLADGDEVKVTSDIFSDTTRIKVTERIHPETVYYPGSYGNRTFHYRVAHEIDSLNPNDFVKYQVESIVGHAMVNEVIVTVEKV</sequence>
<evidence type="ECO:0000256" key="3">
    <source>
        <dbReference type="ARBA" id="ARBA00022505"/>
    </source>
</evidence>
<dbReference type="SUPFAM" id="SSF53706">
    <property type="entry name" value="Formate dehydrogenase/DMSO reductase, domains 1-3"/>
    <property type="match status" value="1"/>
</dbReference>
<dbReference type="Gene3D" id="3.40.50.740">
    <property type="match status" value="1"/>
</dbReference>
<dbReference type="NCBIfam" id="TIGR01409">
    <property type="entry name" value="TAT_signal_seq"/>
    <property type="match status" value="1"/>
</dbReference>
<dbReference type="PANTHER" id="PTHR43742">
    <property type="entry name" value="TRIMETHYLAMINE-N-OXIDE REDUCTASE"/>
    <property type="match status" value="1"/>
</dbReference>
<evidence type="ECO:0000259" key="10">
    <source>
        <dbReference type="PROSITE" id="PS51669"/>
    </source>
</evidence>
<dbReference type="GO" id="GO:0051539">
    <property type="term" value="F:4 iron, 4 sulfur cluster binding"/>
    <property type="evidence" value="ECO:0007669"/>
    <property type="project" value="UniProtKB-KW"/>
</dbReference>
<evidence type="ECO:0000256" key="1">
    <source>
        <dbReference type="ARBA" id="ARBA00010312"/>
    </source>
</evidence>
<dbReference type="Gene3D" id="3.40.228.10">
    <property type="entry name" value="Dimethylsulfoxide Reductase, domain 2"/>
    <property type="match status" value="1"/>
</dbReference>
<reference evidence="11" key="1">
    <citation type="submission" date="2020-11" db="EMBL/GenBank/DDBJ databases">
        <title>Halonatronomonas betainensis gen. nov., sp. nov. a novel haloalkaliphilic representative of the family Halanaerobiacae capable of betaine degradation.</title>
        <authorList>
            <person name="Boltyanskaya Y."/>
            <person name="Kevbrin V."/>
            <person name="Detkova E."/>
            <person name="Grouzdev D.S."/>
            <person name="Koziaeva V."/>
            <person name="Zhilina T."/>
        </authorList>
    </citation>
    <scope>NUCLEOTIDE SEQUENCE</scope>
    <source>
        <strain evidence="11">Z-7014</strain>
    </source>
</reference>
<dbReference type="InterPro" id="IPR019546">
    <property type="entry name" value="TAT_signal_bac_arc"/>
</dbReference>
<protein>
    <submittedName>
        <fullName evidence="11">Molybdopterin-dependent oxidoreductase</fullName>
    </submittedName>
</protein>
<dbReference type="Pfam" id="PF01568">
    <property type="entry name" value="Molydop_binding"/>
    <property type="match status" value="1"/>
</dbReference>
<keyword evidence="12" id="KW-1185">Reference proteome</keyword>
<dbReference type="PANTHER" id="PTHR43742:SF9">
    <property type="entry name" value="TETRATHIONATE REDUCTASE SUBUNIT A"/>
    <property type="match status" value="1"/>
</dbReference>
<evidence type="ECO:0000256" key="6">
    <source>
        <dbReference type="ARBA" id="ARBA00023002"/>
    </source>
</evidence>
<evidence type="ECO:0000256" key="2">
    <source>
        <dbReference type="ARBA" id="ARBA00022485"/>
    </source>
</evidence>
<dbReference type="SUPFAM" id="SSF50692">
    <property type="entry name" value="ADC-like"/>
    <property type="match status" value="1"/>
</dbReference>
<dbReference type="Gene3D" id="2.20.25.90">
    <property type="entry name" value="ADC-like domains"/>
    <property type="match status" value="1"/>
</dbReference>
<comment type="similarity">
    <text evidence="1">Belongs to the prokaryotic molybdopterin-containing oxidoreductase family.</text>
</comment>
<dbReference type="PROSITE" id="PS51669">
    <property type="entry name" value="4FE4S_MOW_BIS_MGD"/>
    <property type="match status" value="1"/>
</dbReference>
<evidence type="ECO:0000256" key="7">
    <source>
        <dbReference type="ARBA" id="ARBA00023004"/>
    </source>
</evidence>
<evidence type="ECO:0000256" key="4">
    <source>
        <dbReference type="ARBA" id="ARBA00022723"/>
    </source>
</evidence>
<dbReference type="PROSITE" id="PS51318">
    <property type="entry name" value="TAT"/>
    <property type="match status" value="1"/>
</dbReference>
<keyword evidence="7" id="KW-0408">Iron</keyword>
<keyword evidence="5" id="KW-0732">Signal</keyword>
<dbReference type="Gene3D" id="3.30.2070.10">
    <property type="entry name" value="Formate dehydrogenase/DMSO reductase"/>
    <property type="match status" value="1"/>
</dbReference>
<evidence type="ECO:0000313" key="11">
    <source>
        <dbReference type="EMBL" id="MBF8438185.1"/>
    </source>
</evidence>
<dbReference type="SMART" id="SM00926">
    <property type="entry name" value="Molybdop_Fe4S4"/>
    <property type="match status" value="1"/>
</dbReference>
<dbReference type="EMBL" id="JADPIE010000010">
    <property type="protein sequence ID" value="MBF8438185.1"/>
    <property type="molecule type" value="Genomic_DNA"/>
</dbReference>
<dbReference type="InterPro" id="IPR006656">
    <property type="entry name" value="Mopterin_OxRdtase"/>
</dbReference>
<organism evidence="11 12">
    <name type="scientific">Halonatronomonas betaini</name>
    <dbReference type="NCBI Taxonomy" id="2778430"/>
    <lineage>
        <taxon>Bacteria</taxon>
        <taxon>Bacillati</taxon>
        <taxon>Bacillota</taxon>
        <taxon>Clostridia</taxon>
        <taxon>Halanaerobiales</taxon>
        <taxon>Halarsenatibacteraceae</taxon>
        <taxon>Halonatronomonas</taxon>
    </lineage>
</organism>
<dbReference type="InterPro" id="IPR006963">
    <property type="entry name" value="Mopterin_OxRdtase_4Fe-4S_dom"/>
</dbReference>
<dbReference type="GO" id="GO:0016491">
    <property type="term" value="F:oxidoreductase activity"/>
    <property type="evidence" value="ECO:0007669"/>
    <property type="project" value="UniProtKB-KW"/>
</dbReference>
<evidence type="ECO:0000256" key="9">
    <source>
        <dbReference type="SAM" id="MobiDB-lite"/>
    </source>
</evidence>
<evidence type="ECO:0000256" key="8">
    <source>
        <dbReference type="ARBA" id="ARBA00023014"/>
    </source>
</evidence>
<proteinExistence type="inferred from homology"/>
<dbReference type="AlphaFoldDB" id="A0A931AX91"/>
<keyword evidence="4" id="KW-0479">Metal-binding</keyword>
<dbReference type="InterPro" id="IPR006657">
    <property type="entry name" value="MoPterin_dinucl-bd_dom"/>
</dbReference>
<gene>
    <name evidence="11" type="ORF">I0Q91_13915</name>
</gene>
<evidence type="ECO:0000313" key="12">
    <source>
        <dbReference type="Proteomes" id="UP000621436"/>
    </source>
</evidence>